<accession>A0A5J4RPF8</accession>
<reference evidence="3" key="1">
    <citation type="submission" date="2019-03" db="EMBL/GenBank/DDBJ databases">
        <title>Single cell metagenomics reveals metabolic interactions within the superorganism composed of flagellate Streblomastix strix and complex community of Bacteroidetes bacteria on its surface.</title>
        <authorList>
            <person name="Treitli S.C."/>
            <person name="Kolisko M."/>
            <person name="Husnik F."/>
            <person name="Keeling P."/>
            <person name="Hampl V."/>
        </authorList>
    </citation>
    <scope>NUCLEOTIDE SEQUENCE</scope>
    <source>
        <strain evidence="3">STM</strain>
    </source>
</reference>
<evidence type="ECO:0000256" key="1">
    <source>
        <dbReference type="SAM" id="Phobius"/>
    </source>
</evidence>
<dbReference type="PROSITE" id="PS50850">
    <property type="entry name" value="MFS"/>
    <property type="match status" value="1"/>
</dbReference>
<sequence length="396" mass="43300">MKEKLITGNFCLILIANFLLFSGFYLILPVLPFYLKEMFNTSNGAVGLVLSCYTIAALCVRPFSGYFLDTFSRKPLYLLTYGIFAIIFAGYSVAAYLVAFIVLRMMHGFAFGMVTVAGNTIVIDITPSSRRGEAVGYYGLTNNIAMSIGPMAGLFMHDAYPMDTVFSCAMALTGIGFIVACLVKTPPKVSMEHEPLSLDRFILLKGIPGGISLLLVSIPYGMTTTYVAIYAEEIGIMINTGIFFTFMAVGMAISRIFSGKQVDKGRTTQTITWGLLLLILCYFSLSACGLLIKNHPQFTEVFFFFISMMLGIGFGTIFPAFNSLFISLAPNNKRGTATSTYLTAWDIGIGLGLIIGGSVAQHVSFGMAYFTGACLIIVSVLFFYLKVSPHYHKNKL</sequence>
<feature type="transmembrane region" description="Helical" evidence="1">
    <location>
        <begin position="105"/>
        <end position="123"/>
    </location>
</feature>
<feature type="transmembrane region" description="Helical" evidence="1">
    <location>
        <begin position="76"/>
        <end position="99"/>
    </location>
</feature>
<dbReference type="GO" id="GO:0022857">
    <property type="term" value="F:transmembrane transporter activity"/>
    <property type="evidence" value="ECO:0007669"/>
    <property type="project" value="InterPro"/>
</dbReference>
<feature type="transmembrane region" description="Helical" evidence="1">
    <location>
        <begin position="12"/>
        <end position="34"/>
    </location>
</feature>
<feature type="transmembrane region" description="Helical" evidence="1">
    <location>
        <begin position="46"/>
        <end position="64"/>
    </location>
</feature>
<dbReference type="CDD" id="cd17489">
    <property type="entry name" value="MFS_YfcJ_like"/>
    <property type="match status" value="1"/>
</dbReference>
<dbReference type="InterPro" id="IPR020846">
    <property type="entry name" value="MFS_dom"/>
</dbReference>
<dbReference type="InterPro" id="IPR036259">
    <property type="entry name" value="MFS_trans_sf"/>
</dbReference>
<dbReference type="InterPro" id="IPR011701">
    <property type="entry name" value="MFS"/>
</dbReference>
<feature type="domain" description="Major facilitator superfamily (MFS) profile" evidence="2">
    <location>
        <begin position="9"/>
        <end position="391"/>
    </location>
</feature>
<dbReference type="InterPro" id="IPR052714">
    <property type="entry name" value="MFS_Exporter"/>
</dbReference>
<comment type="caution">
    <text evidence="3">The sequence shown here is derived from an EMBL/GenBank/DDBJ whole genome shotgun (WGS) entry which is preliminary data.</text>
</comment>
<dbReference type="Gene3D" id="1.20.1250.20">
    <property type="entry name" value="MFS general substrate transporter like domains"/>
    <property type="match status" value="1"/>
</dbReference>
<feature type="transmembrane region" description="Helical" evidence="1">
    <location>
        <begin position="366"/>
        <end position="385"/>
    </location>
</feature>
<keyword evidence="1" id="KW-0472">Membrane</keyword>
<organism evidence="3">
    <name type="scientific">termite gut metagenome</name>
    <dbReference type="NCBI Taxonomy" id="433724"/>
    <lineage>
        <taxon>unclassified sequences</taxon>
        <taxon>metagenomes</taxon>
        <taxon>organismal metagenomes</taxon>
    </lineage>
</organism>
<feature type="transmembrane region" description="Helical" evidence="1">
    <location>
        <begin position="341"/>
        <end position="360"/>
    </location>
</feature>
<name>A0A5J4RPF8_9ZZZZ</name>
<feature type="transmembrane region" description="Helical" evidence="1">
    <location>
        <begin position="234"/>
        <end position="258"/>
    </location>
</feature>
<feature type="transmembrane region" description="Helical" evidence="1">
    <location>
        <begin position="270"/>
        <end position="292"/>
    </location>
</feature>
<feature type="transmembrane region" description="Helical" evidence="1">
    <location>
        <begin position="202"/>
        <end position="222"/>
    </location>
</feature>
<dbReference type="Pfam" id="PF07690">
    <property type="entry name" value="MFS_1"/>
    <property type="match status" value="1"/>
</dbReference>
<evidence type="ECO:0000313" key="3">
    <source>
        <dbReference type="EMBL" id="KAA6335382.1"/>
    </source>
</evidence>
<dbReference type="PANTHER" id="PTHR23531:SF1">
    <property type="entry name" value="QUINOLENE RESISTANCE PROTEIN NORA"/>
    <property type="match status" value="1"/>
</dbReference>
<dbReference type="PANTHER" id="PTHR23531">
    <property type="entry name" value="QUINOLENE RESISTANCE PROTEIN NORA"/>
    <property type="match status" value="1"/>
</dbReference>
<dbReference type="SUPFAM" id="SSF103473">
    <property type="entry name" value="MFS general substrate transporter"/>
    <property type="match status" value="1"/>
</dbReference>
<evidence type="ECO:0000259" key="2">
    <source>
        <dbReference type="PROSITE" id="PS50850"/>
    </source>
</evidence>
<proteinExistence type="predicted"/>
<keyword evidence="1" id="KW-0812">Transmembrane</keyword>
<protein>
    <submittedName>
        <fullName evidence="3">Tetracycline resistance protein class B</fullName>
    </submittedName>
</protein>
<keyword evidence="1" id="KW-1133">Transmembrane helix</keyword>
<dbReference type="EMBL" id="SNRY01000898">
    <property type="protein sequence ID" value="KAA6335382.1"/>
    <property type="molecule type" value="Genomic_DNA"/>
</dbReference>
<feature type="transmembrane region" description="Helical" evidence="1">
    <location>
        <begin position="135"/>
        <end position="156"/>
    </location>
</feature>
<feature type="transmembrane region" description="Helical" evidence="1">
    <location>
        <begin position="162"/>
        <end position="182"/>
    </location>
</feature>
<feature type="transmembrane region" description="Helical" evidence="1">
    <location>
        <begin position="304"/>
        <end position="329"/>
    </location>
</feature>
<dbReference type="AlphaFoldDB" id="A0A5J4RPF8"/>
<gene>
    <name evidence="3" type="ORF">EZS27_016382</name>
</gene>